<evidence type="ECO:0000256" key="2">
    <source>
        <dbReference type="ARBA" id="ARBA00023015"/>
    </source>
</evidence>
<keyword evidence="4" id="KW-0804">Transcription</keyword>
<protein>
    <recommendedName>
        <fullName evidence="6">X-box-binding protein 1</fullName>
    </recommendedName>
</protein>
<dbReference type="VEuPathDB" id="VectorBase:RPRC006414"/>
<dbReference type="PANTHER" id="PTHR46542:SF1">
    <property type="entry name" value="X-BOX BINDING PROTEIN 1"/>
    <property type="match status" value="1"/>
</dbReference>
<dbReference type="InterPro" id="IPR004827">
    <property type="entry name" value="bZIP"/>
</dbReference>
<reference evidence="8" key="1">
    <citation type="submission" date="2015-05" db="UniProtKB">
        <authorList>
            <consortium name="EnsemblMetazoa"/>
        </authorList>
    </citation>
    <scope>IDENTIFICATION</scope>
</reference>
<organism evidence="8 9">
    <name type="scientific">Rhodnius prolixus</name>
    <name type="common">Triatomid bug</name>
    <dbReference type="NCBI Taxonomy" id="13249"/>
    <lineage>
        <taxon>Eukaryota</taxon>
        <taxon>Metazoa</taxon>
        <taxon>Ecdysozoa</taxon>
        <taxon>Arthropoda</taxon>
        <taxon>Hexapoda</taxon>
        <taxon>Insecta</taxon>
        <taxon>Pterygota</taxon>
        <taxon>Neoptera</taxon>
        <taxon>Paraneoptera</taxon>
        <taxon>Hemiptera</taxon>
        <taxon>Heteroptera</taxon>
        <taxon>Panheteroptera</taxon>
        <taxon>Cimicomorpha</taxon>
        <taxon>Reduviidae</taxon>
        <taxon>Triatominae</taxon>
        <taxon>Rhodnius</taxon>
    </lineage>
</organism>
<evidence type="ECO:0000256" key="1">
    <source>
        <dbReference type="ARBA" id="ARBA00022843"/>
    </source>
</evidence>
<evidence type="ECO:0000256" key="6">
    <source>
        <dbReference type="ARBA" id="ARBA00040165"/>
    </source>
</evidence>
<dbReference type="CDD" id="cd14691">
    <property type="entry name" value="bZIP_XBP1"/>
    <property type="match status" value="1"/>
</dbReference>
<name>T1HQU4_RHOPR</name>
<dbReference type="eggNOG" id="KOG4005">
    <property type="taxonomic scope" value="Eukaryota"/>
</dbReference>
<dbReference type="PANTHER" id="PTHR46542">
    <property type="entry name" value="X-BOX BINDING PROTEIN 1"/>
    <property type="match status" value="1"/>
</dbReference>
<dbReference type="SUPFAM" id="SSF57959">
    <property type="entry name" value="Leucine zipper domain"/>
    <property type="match status" value="1"/>
</dbReference>
<dbReference type="STRING" id="13249.T1HQU4"/>
<keyword evidence="2" id="KW-0805">Transcription regulation</keyword>
<dbReference type="Gene3D" id="1.20.5.170">
    <property type="match status" value="1"/>
</dbReference>
<dbReference type="GO" id="GO:0000981">
    <property type="term" value="F:DNA-binding transcription factor activity, RNA polymerase II-specific"/>
    <property type="evidence" value="ECO:0007669"/>
    <property type="project" value="TreeGrafter"/>
</dbReference>
<dbReference type="InParanoid" id="T1HQU4"/>
<evidence type="ECO:0000313" key="9">
    <source>
        <dbReference type="Proteomes" id="UP000015103"/>
    </source>
</evidence>
<keyword evidence="3" id="KW-0238">DNA-binding</keyword>
<feature type="domain" description="BZIP" evidence="7">
    <location>
        <begin position="68"/>
        <end position="131"/>
    </location>
</feature>
<accession>T1HQU4</accession>
<dbReference type="GO" id="GO:0000977">
    <property type="term" value="F:RNA polymerase II transcription regulatory region sequence-specific DNA binding"/>
    <property type="evidence" value="ECO:0007669"/>
    <property type="project" value="TreeGrafter"/>
</dbReference>
<proteinExistence type="predicted"/>
<evidence type="ECO:0000256" key="3">
    <source>
        <dbReference type="ARBA" id="ARBA00023125"/>
    </source>
</evidence>
<dbReference type="InterPro" id="IPR046347">
    <property type="entry name" value="bZIP_sf"/>
</dbReference>
<dbReference type="EnsemblMetazoa" id="RPRC006414-RA">
    <property type="protein sequence ID" value="RPRC006414-PA"/>
    <property type="gene ID" value="RPRC006414"/>
</dbReference>
<dbReference type="InterPro" id="IPR052470">
    <property type="entry name" value="ER_Stress-Reg_TF"/>
</dbReference>
<dbReference type="EMBL" id="ACPB03000489">
    <property type="status" value="NOT_ANNOTATED_CDS"/>
    <property type="molecule type" value="Genomic_DNA"/>
</dbReference>
<evidence type="ECO:0000259" key="7">
    <source>
        <dbReference type="PROSITE" id="PS50217"/>
    </source>
</evidence>
<dbReference type="AlphaFoldDB" id="T1HQU4"/>
<dbReference type="SMART" id="SM00338">
    <property type="entry name" value="BRLZ"/>
    <property type="match status" value="1"/>
</dbReference>
<dbReference type="HOGENOM" id="CLU_1143805_0_0_1"/>
<evidence type="ECO:0000256" key="5">
    <source>
        <dbReference type="ARBA" id="ARBA00023242"/>
    </source>
</evidence>
<dbReference type="PROSITE" id="PS00036">
    <property type="entry name" value="BZIP_BASIC"/>
    <property type="match status" value="1"/>
</dbReference>
<sequence length="243" mass="28602">MVFRKVYKPIHTESIQEDKVREMLIASANYAYLFSSKEDDMIDLSHAKIITTVGTPKRKRRLDNLTPDEKLLRKKLKNREAAQTSRDKKKAYINDLEVTVKKLREQNALLQKRVKILAREKEELQMKNEKLEKEIGQISQSHVITSEPAVLISAPLPRDLPVLHATVLSILLLITCQPKIALWIWTISIGLIMLQTHLILQNWKKLLILCQKKLPNWRLKCRRMKNWWGRFQKSWNPPMLFHL</sequence>
<evidence type="ECO:0000256" key="4">
    <source>
        <dbReference type="ARBA" id="ARBA00023163"/>
    </source>
</evidence>
<evidence type="ECO:0000313" key="8">
    <source>
        <dbReference type="EnsemblMetazoa" id="RPRC006414-PA"/>
    </source>
</evidence>
<keyword evidence="1" id="KW-0832">Ubl conjugation</keyword>
<dbReference type="GO" id="GO:0005634">
    <property type="term" value="C:nucleus"/>
    <property type="evidence" value="ECO:0007669"/>
    <property type="project" value="TreeGrafter"/>
</dbReference>
<dbReference type="Pfam" id="PF07716">
    <property type="entry name" value="bZIP_2"/>
    <property type="match status" value="1"/>
</dbReference>
<keyword evidence="9" id="KW-1185">Reference proteome</keyword>
<dbReference type="PROSITE" id="PS50217">
    <property type="entry name" value="BZIP"/>
    <property type="match status" value="1"/>
</dbReference>
<keyword evidence="5" id="KW-0539">Nucleus</keyword>
<dbReference type="Proteomes" id="UP000015103">
    <property type="component" value="Unassembled WGS sequence"/>
</dbReference>